<organism evidence="3">
    <name type="scientific">Rosellinia necatrix</name>
    <name type="common">White root-rot fungus</name>
    <dbReference type="NCBI Taxonomy" id="77044"/>
    <lineage>
        <taxon>Eukaryota</taxon>
        <taxon>Fungi</taxon>
        <taxon>Dikarya</taxon>
        <taxon>Ascomycota</taxon>
        <taxon>Pezizomycotina</taxon>
        <taxon>Sordariomycetes</taxon>
        <taxon>Xylariomycetidae</taxon>
        <taxon>Xylariales</taxon>
        <taxon>Xylariaceae</taxon>
        <taxon>Rosellinia</taxon>
    </lineage>
</organism>
<accession>A0A1S8A983</accession>
<dbReference type="OrthoDB" id="10067222at2759"/>
<dbReference type="EMBL" id="DF977487">
    <property type="protein sequence ID" value="GAW26664.1"/>
    <property type="molecule type" value="Genomic_DNA"/>
</dbReference>
<gene>
    <name evidence="2" type="ORF">SAMD00023353_4200490</name>
    <name evidence="3" type="ORF">SAMD00023353_4200540</name>
</gene>
<protein>
    <submittedName>
        <fullName evidence="3">Uncharacterized protein</fullName>
    </submittedName>
</protein>
<proteinExistence type="predicted"/>
<dbReference type="Proteomes" id="UP000054516">
    <property type="component" value="Unassembled WGS sequence"/>
</dbReference>
<dbReference type="AlphaFoldDB" id="A0A1S8A983"/>
<feature type="region of interest" description="Disordered" evidence="1">
    <location>
        <begin position="1"/>
        <end position="52"/>
    </location>
</feature>
<reference evidence="3" key="1">
    <citation type="submission" date="2016-03" db="EMBL/GenBank/DDBJ databases">
        <title>Draft genome sequence of Rosellinia necatrix.</title>
        <authorList>
            <person name="Kanematsu S."/>
        </authorList>
    </citation>
    <scope>NUCLEOTIDE SEQUENCE [LARGE SCALE GENOMIC DNA]</scope>
    <source>
        <strain evidence="3">W97</strain>
    </source>
</reference>
<evidence type="ECO:0000313" key="2">
    <source>
        <dbReference type="EMBL" id="GAW26663.1"/>
    </source>
</evidence>
<feature type="region of interest" description="Disordered" evidence="1">
    <location>
        <begin position="94"/>
        <end position="121"/>
    </location>
</feature>
<evidence type="ECO:0000313" key="3">
    <source>
        <dbReference type="EMBL" id="GAW26664.1"/>
    </source>
</evidence>
<evidence type="ECO:0000256" key="1">
    <source>
        <dbReference type="SAM" id="MobiDB-lite"/>
    </source>
</evidence>
<evidence type="ECO:0000313" key="4">
    <source>
        <dbReference type="Proteomes" id="UP000054516"/>
    </source>
</evidence>
<keyword evidence="4" id="KW-1185">Reference proteome</keyword>
<sequence>MGKLPRRLTKATFRRVAISPPGHFIPGGFSRKVEHPGGGPPPGRRPRPCNPDISATARRARVHPGPFDSPFDGASDGPGCTGLAASPAEISGLQGRGVRRRWSRDPTKTTPGDGLAAIGGPSRVPPLPTLYHSIALAAADRTVPVPWPWDARSPVHPGPGPDVLAVVCKGFNPTRVQITIREIPPDTSSLMAESPAEMRGRGLFVSVYNVWEVSPRSGMDSDLEAFSHYPADGSVAALPGRTAAKTNYLNQRFLSY</sequence>
<feature type="compositionally biased region" description="Basic residues" evidence="1">
    <location>
        <begin position="1"/>
        <end position="13"/>
    </location>
</feature>
<name>A0A1S8A983_ROSNE</name>
<dbReference type="STRING" id="77044.A0A1S8A983"/>
<dbReference type="EMBL" id="DF977487">
    <property type="protein sequence ID" value="GAW26663.1"/>
    <property type="molecule type" value="Genomic_DNA"/>
</dbReference>